<name>A0ABS5FQ77_9BRAD</name>
<proteinExistence type="predicted"/>
<accession>A0ABS5FQ77</accession>
<comment type="caution">
    <text evidence="4">The sequence shown here is derived from an EMBL/GenBank/DDBJ whole genome shotgun (WGS) entry which is preliminary data.</text>
</comment>
<dbReference type="InterPro" id="IPR006119">
    <property type="entry name" value="Resolv_N"/>
</dbReference>
<dbReference type="PANTHER" id="PTHR30461:SF2">
    <property type="entry name" value="SERINE RECOMBINASE PINE-RELATED"/>
    <property type="match status" value="1"/>
</dbReference>
<reference evidence="5" key="1">
    <citation type="journal article" date="2021" name="ISME J.">
        <title>Evolutionary origin and ecological implication of a unique nif island in free-living Bradyrhizobium lineages.</title>
        <authorList>
            <person name="Tao J."/>
        </authorList>
    </citation>
    <scope>NUCLEOTIDE SEQUENCE [LARGE SCALE GENOMIC DNA]</scope>
    <source>
        <strain evidence="5">SZCCT0434</strain>
    </source>
</reference>
<dbReference type="CDD" id="cd03768">
    <property type="entry name" value="SR_ResInv"/>
    <property type="match status" value="1"/>
</dbReference>
<feature type="domain" description="Resolvase/invertase-type recombinase catalytic" evidence="3">
    <location>
        <begin position="1"/>
        <end position="77"/>
    </location>
</feature>
<keyword evidence="1" id="KW-0238">DNA-binding</keyword>
<evidence type="ECO:0000256" key="1">
    <source>
        <dbReference type="ARBA" id="ARBA00023125"/>
    </source>
</evidence>
<organism evidence="4 5">
    <name type="scientific">Bradyrhizobium jicamae</name>
    <dbReference type="NCBI Taxonomy" id="280332"/>
    <lineage>
        <taxon>Bacteria</taxon>
        <taxon>Pseudomonadati</taxon>
        <taxon>Pseudomonadota</taxon>
        <taxon>Alphaproteobacteria</taxon>
        <taxon>Hyphomicrobiales</taxon>
        <taxon>Nitrobacteraceae</taxon>
        <taxon>Bradyrhizobium</taxon>
    </lineage>
</organism>
<gene>
    <name evidence="4" type="ORF">JQ615_26600</name>
</gene>
<dbReference type="Pfam" id="PF00239">
    <property type="entry name" value="Resolvase"/>
    <property type="match status" value="1"/>
</dbReference>
<dbReference type="EMBL" id="JAFCJH010000032">
    <property type="protein sequence ID" value="MBR0798963.1"/>
    <property type="molecule type" value="Genomic_DNA"/>
</dbReference>
<dbReference type="InterPro" id="IPR036162">
    <property type="entry name" value="Resolvase-like_N_sf"/>
</dbReference>
<keyword evidence="2" id="KW-0233">DNA recombination</keyword>
<dbReference type="Gene3D" id="3.40.50.1390">
    <property type="entry name" value="Resolvase, N-terminal catalytic domain"/>
    <property type="match status" value="1"/>
</dbReference>
<evidence type="ECO:0000313" key="4">
    <source>
        <dbReference type="EMBL" id="MBR0798963.1"/>
    </source>
</evidence>
<evidence type="ECO:0000313" key="5">
    <source>
        <dbReference type="Proteomes" id="UP001315278"/>
    </source>
</evidence>
<dbReference type="RefSeq" id="WP_212493989.1">
    <property type="nucleotide sequence ID" value="NZ_JAFCJH010000032.1"/>
</dbReference>
<keyword evidence="5" id="KW-1185">Reference proteome</keyword>
<dbReference type="Proteomes" id="UP001315278">
    <property type="component" value="Unassembled WGS sequence"/>
</dbReference>
<sequence>MAALKADDMVLVTKLDRLSRITRKLLDLIERLGKAGAAFRSLGEPLFDTTSSQGRLVSTLLAAIAEFERDLIRERTG</sequence>
<dbReference type="PROSITE" id="PS51736">
    <property type="entry name" value="RECOMBINASES_3"/>
    <property type="match status" value="1"/>
</dbReference>
<dbReference type="SUPFAM" id="SSF53041">
    <property type="entry name" value="Resolvase-like"/>
    <property type="match status" value="1"/>
</dbReference>
<dbReference type="PANTHER" id="PTHR30461">
    <property type="entry name" value="DNA-INVERTASE FROM LAMBDOID PROPHAGE"/>
    <property type="match status" value="1"/>
</dbReference>
<evidence type="ECO:0000256" key="2">
    <source>
        <dbReference type="ARBA" id="ARBA00023172"/>
    </source>
</evidence>
<dbReference type="InterPro" id="IPR050639">
    <property type="entry name" value="SSR_resolvase"/>
</dbReference>
<evidence type="ECO:0000259" key="3">
    <source>
        <dbReference type="PROSITE" id="PS51736"/>
    </source>
</evidence>
<protein>
    <submittedName>
        <fullName evidence="4">Recombinase family protein</fullName>
    </submittedName>
</protein>